<dbReference type="Gene3D" id="1.10.287.70">
    <property type="match status" value="1"/>
</dbReference>
<evidence type="ECO:0000259" key="14">
    <source>
        <dbReference type="Pfam" id="PF00520"/>
    </source>
</evidence>
<evidence type="ECO:0000256" key="10">
    <source>
        <dbReference type="ARBA" id="ARBA00023136"/>
    </source>
</evidence>
<dbReference type="EMBL" id="AP018045">
    <property type="protein sequence ID" value="BAX51846.1"/>
    <property type="molecule type" value="Genomic_DNA"/>
</dbReference>
<dbReference type="PANTHER" id="PTHR11537:SF254">
    <property type="entry name" value="POTASSIUM VOLTAGE-GATED CHANNEL PROTEIN SHAB"/>
    <property type="match status" value="1"/>
</dbReference>
<keyword evidence="10 13" id="KW-0472">Membrane</keyword>
<proteinExistence type="predicted"/>
<evidence type="ECO:0000313" key="15">
    <source>
        <dbReference type="EMBL" id="BAX51846.1"/>
    </source>
</evidence>
<evidence type="ECO:0000256" key="1">
    <source>
        <dbReference type="ARBA" id="ARBA00004141"/>
    </source>
</evidence>
<evidence type="ECO:0000256" key="3">
    <source>
        <dbReference type="ARBA" id="ARBA00022538"/>
    </source>
</evidence>
<feature type="transmembrane region" description="Helical" evidence="13">
    <location>
        <begin position="187"/>
        <end position="210"/>
    </location>
</feature>
<feature type="region of interest" description="Disordered" evidence="12">
    <location>
        <begin position="249"/>
        <end position="276"/>
    </location>
</feature>
<feature type="compositionally biased region" description="Basic and acidic residues" evidence="12">
    <location>
        <begin position="249"/>
        <end position="259"/>
    </location>
</feature>
<keyword evidence="6" id="KW-0851">Voltage-gated channel</keyword>
<dbReference type="GO" id="GO:0001508">
    <property type="term" value="P:action potential"/>
    <property type="evidence" value="ECO:0007669"/>
    <property type="project" value="TreeGrafter"/>
</dbReference>
<keyword evidence="7" id="KW-0630">Potassium</keyword>
<protein>
    <submittedName>
        <fullName evidence="15">PH-gated potassium channel KcsA</fullName>
    </submittedName>
</protein>
<gene>
    <name evidence="15" type="ORF">PDPUS_1_00471</name>
</gene>
<dbReference type="RefSeq" id="WP_224756658.1">
    <property type="nucleotide sequence ID" value="NZ_AP018045.1"/>
</dbReference>
<keyword evidence="2" id="KW-0813">Transport</keyword>
<feature type="domain" description="Ion transport" evidence="14">
    <location>
        <begin position="19"/>
        <end position="214"/>
    </location>
</feature>
<dbReference type="InterPro" id="IPR027359">
    <property type="entry name" value="Volt_channel_dom_sf"/>
</dbReference>
<evidence type="ECO:0000256" key="5">
    <source>
        <dbReference type="ARBA" id="ARBA00022826"/>
    </source>
</evidence>
<name>A0AAD1FMW5_PHODP</name>
<evidence type="ECO:0000256" key="6">
    <source>
        <dbReference type="ARBA" id="ARBA00022882"/>
    </source>
</evidence>
<dbReference type="PANTHER" id="PTHR11537">
    <property type="entry name" value="VOLTAGE-GATED POTASSIUM CHANNEL"/>
    <property type="match status" value="1"/>
</dbReference>
<dbReference type="AlphaFoldDB" id="A0AAD1FMW5"/>
<keyword evidence="9" id="KW-0406">Ion transport</keyword>
<dbReference type="Proteomes" id="UP000218676">
    <property type="component" value="Chromosome 1"/>
</dbReference>
<accession>A0AAD1FMW5</accession>
<dbReference type="Gene3D" id="1.20.120.350">
    <property type="entry name" value="Voltage-gated potassium channels. Chain C"/>
    <property type="match status" value="1"/>
</dbReference>
<sequence>MKYRPQHQHDLHPMSLMAFVLSLISLALVTSMLFIPKQDSVYLIFLGVDTFICLLFWCQLLTDFIRSKEKTNYLKRHWPDFMASIPVIEPFRFARLVQVFRVVRLLRSSKHIMQQLQENRREATIATICLLLTVLITIGSSFILLIEAKDPNANIHSASDALWWVIVTISTVGYGDHYPVTTLGKVLGTMVIVCGVGVFGMISGLVSSIITDPQHQKEQQEKEHRQEWRQMLANQQALLQRLERIEKRMTEREESESSRRRPHGLRPLTPPYKRGSHTAVPNIFSVTHTHLAMSINPTL</sequence>
<dbReference type="Pfam" id="PF00520">
    <property type="entry name" value="Ion_trans"/>
    <property type="match status" value="1"/>
</dbReference>
<dbReference type="SUPFAM" id="SSF81324">
    <property type="entry name" value="Voltage-gated potassium channels"/>
    <property type="match status" value="1"/>
</dbReference>
<dbReference type="InterPro" id="IPR028325">
    <property type="entry name" value="VG_K_chnl"/>
</dbReference>
<evidence type="ECO:0000313" key="16">
    <source>
        <dbReference type="Proteomes" id="UP000218676"/>
    </source>
</evidence>
<dbReference type="GO" id="GO:0005249">
    <property type="term" value="F:voltage-gated potassium channel activity"/>
    <property type="evidence" value="ECO:0007669"/>
    <property type="project" value="InterPro"/>
</dbReference>
<evidence type="ECO:0000256" key="13">
    <source>
        <dbReference type="SAM" id="Phobius"/>
    </source>
</evidence>
<dbReference type="InterPro" id="IPR005821">
    <property type="entry name" value="Ion_trans_dom"/>
</dbReference>
<dbReference type="PRINTS" id="PR00169">
    <property type="entry name" value="KCHANNEL"/>
</dbReference>
<evidence type="ECO:0000256" key="2">
    <source>
        <dbReference type="ARBA" id="ARBA00022448"/>
    </source>
</evidence>
<feature type="transmembrane region" description="Helical" evidence="13">
    <location>
        <begin position="41"/>
        <end position="60"/>
    </location>
</feature>
<evidence type="ECO:0000256" key="7">
    <source>
        <dbReference type="ARBA" id="ARBA00022958"/>
    </source>
</evidence>
<evidence type="ECO:0000256" key="8">
    <source>
        <dbReference type="ARBA" id="ARBA00022989"/>
    </source>
</evidence>
<keyword evidence="4 13" id="KW-0812">Transmembrane</keyword>
<keyword evidence="11 15" id="KW-0407">Ion channel</keyword>
<dbReference type="GO" id="GO:0008076">
    <property type="term" value="C:voltage-gated potassium channel complex"/>
    <property type="evidence" value="ECO:0007669"/>
    <property type="project" value="InterPro"/>
</dbReference>
<organism evidence="15 16">
    <name type="scientific">Photobacterium damsela subsp. piscicida</name>
    <name type="common">Pasteurella piscicida</name>
    <dbReference type="NCBI Taxonomy" id="38294"/>
    <lineage>
        <taxon>Bacteria</taxon>
        <taxon>Pseudomonadati</taxon>
        <taxon>Pseudomonadota</taxon>
        <taxon>Gammaproteobacteria</taxon>
        <taxon>Vibrionales</taxon>
        <taxon>Vibrionaceae</taxon>
        <taxon>Photobacterium</taxon>
    </lineage>
</organism>
<evidence type="ECO:0000256" key="9">
    <source>
        <dbReference type="ARBA" id="ARBA00023065"/>
    </source>
</evidence>
<keyword evidence="5" id="KW-0631">Potassium channel</keyword>
<reference evidence="16" key="1">
    <citation type="submission" date="2017-05" db="EMBL/GenBank/DDBJ databases">
        <title>Whole genome sequence of fish pathogenic bacteria, Photobacterium damselae subsp. piscicida, strain 91-197, isolated from hybrid striped bass (Morone sp.) in USA.</title>
        <authorList>
            <person name="Teru Y."/>
            <person name="Hikima J."/>
            <person name="Kono T."/>
            <person name="Sakai M."/>
            <person name="Takano T."/>
            <person name="Hawke J.P."/>
            <person name="Takeyama H."/>
            <person name="Aoki T."/>
        </authorList>
    </citation>
    <scope>NUCLEOTIDE SEQUENCE [LARGE SCALE GENOMIC DNA]</scope>
    <source>
        <strain evidence="16">91-197</strain>
    </source>
</reference>
<evidence type="ECO:0000256" key="4">
    <source>
        <dbReference type="ARBA" id="ARBA00022692"/>
    </source>
</evidence>
<comment type="subcellular location">
    <subcellularLocation>
        <location evidence="1">Membrane</location>
        <topology evidence="1">Multi-pass membrane protein</topology>
    </subcellularLocation>
</comment>
<feature type="transmembrane region" description="Helical" evidence="13">
    <location>
        <begin position="12"/>
        <end position="35"/>
    </location>
</feature>
<feature type="transmembrane region" description="Helical" evidence="13">
    <location>
        <begin position="123"/>
        <end position="146"/>
    </location>
</feature>
<evidence type="ECO:0000256" key="12">
    <source>
        <dbReference type="SAM" id="MobiDB-lite"/>
    </source>
</evidence>
<keyword evidence="8 13" id="KW-1133">Transmembrane helix</keyword>
<keyword evidence="3" id="KW-0633">Potassium transport</keyword>
<evidence type="ECO:0000256" key="11">
    <source>
        <dbReference type="ARBA" id="ARBA00023303"/>
    </source>
</evidence>